<dbReference type="Gene3D" id="6.10.140.730">
    <property type="match status" value="1"/>
</dbReference>
<feature type="domain" description="CusB-like barrel-sandwich hybrid" evidence="5">
    <location>
        <begin position="120"/>
        <end position="235"/>
    </location>
</feature>
<name>G9EMW7_9GAMM</name>
<dbReference type="OrthoDB" id="9806939at2"/>
<sequence length="496" mass="55509">MKKRIIGILILILVFLAGMWVYSLWQPQSTMDSTGNKRKILYWVAPMDSNYRRDKPGKSPMGMDLVPVYEDQGMQEKDIIKISPDVVNNLGVKTAKVTPQSLSRIVNTVGYVTVDENNIEHIHTYTDGWIKEQFVKTTGEPVKKGQLLMTLYSPTLNNAQEELLIALKSDNKALIEAGKKKLLTLGMASSQINQLISTRKFTDRVNIFASQDGIVSKLNVREGQYVKPDTELLSIEDLSQIWIVAEVFEYQADWIKNHQAAIATLPYLPGKTWQGMVDYVYPRLDAKTHTLRVRLVFPNPDLTLKPNMYANVKIISKTIKNALAIPKLALIRTGEGDRVILALGKGRFKAQSVQVGIESGEYYQIISGLKADDNVVTSAQFLIDSESNMKAAMGRMESDTTTKSDDAKPVKAEHIGMGTIKAVDEQKHLITIHHQPIPSLGMDEMTMTLPVAKSVSLSSAKAGDSLHFIMIKHKKGYIVTKIHIMNDKSHEMKDKK</sequence>
<dbReference type="Pfam" id="PF19335">
    <property type="entry name" value="HMBD"/>
    <property type="match status" value="1"/>
</dbReference>
<dbReference type="FunCoup" id="G9EMW7">
    <property type="interactions" value="122"/>
</dbReference>
<dbReference type="GO" id="GO:0016020">
    <property type="term" value="C:membrane"/>
    <property type="evidence" value="ECO:0007669"/>
    <property type="project" value="InterPro"/>
</dbReference>
<organism evidence="8 9">
    <name type="scientific">Legionella drancourtii LLAP12</name>
    <dbReference type="NCBI Taxonomy" id="658187"/>
    <lineage>
        <taxon>Bacteria</taxon>
        <taxon>Pseudomonadati</taxon>
        <taxon>Pseudomonadota</taxon>
        <taxon>Gammaproteobacteria</taxon>
        <taxon>Legionellales</taxon>
        <taxon>Legionellaceae</taxon>
        <taxon>Legionella</taxon>
    </lineage>
</organism>
<dbReference type="Proteomes" id="UP000002770">
    <property type="component" value="Unassembled WGS sequence"/>
</dbReference>
<dbReference type="Gene3D" id="2.40.30.170">
    <property type="match status" value="1"/>
</dbReference>
<dbReference type="InterPro" id="IPR058791">
    <property type="entry name" value="3HB_CusB"/>
</dbReference>
<dbReference type="NCBIfam" id="TIGR01730">
    <property type="entry name" value="RND_mfp"/>
    <property type="match status" value="1"/>
</dbReference>
<dbReference type="GO" id="GO:0030288">
    <property type="term" value="C:outer membrane-bounded periplasmic space"/>
    <property type="evidence" value="ECO:0007669"/>
    <property type="project" value="TreeGrafter"/>
</dbReference>
<dbReference type="SUPFAM" id="SSF111369">
    <property type="entry name" value="HlyD-like secretion proteins"/>
    <property type="match status" value="1"/>
</dbReference>
<protein>
    <submittedName>
        <fullName evidence="8">Uncharacterized protein</fullName>
    </submittedName>
</protein>
<dbReference type="FunFam" id="2.40.30.170:FF:000010">
    <property type="entry name" value="Efflux RND transporter periplasmic adaptor subunit"/>
    <property type="match status" value="1"/>
</dbReference>
<dbReference type="InterPro" id="IPR058792">
    <property type="entry name" value="Beta-barrel_RND_2"/>
</dbReference>
<evidence type="ECO:0000313" key="9">
    <source>
        <dbReference type="Proteomes" id="UP000002770"/>
    </source>
</evidence>
<dbReference type="GO" id="GO:0022857">
    <property type="term" value="F:transmembrane transporter activity"/>
    <property type="evidence" value="ECO:0007669"/>
    <property type="project" value="InterPro"/>
</dbReference>
<dbReference type="InterPro" id="IPR058627">
    <property type="entry name" value="MdtA-like_C"/>
</dbReference>
<keyword evidence="2" id="KW-0813">Transport</keyword>
<proteinExistence type="inferred from homology"/>
<dbReference type="InterPro" id="IPR051909">
    <property type="entry name" value="MFP_Cation_Efflux"/>
</dbReference>
<dbReference type="eggNOG" id="COG0845">
    <property type="taxonomic scope" value="Bacteria"/>
</dbReference>
<dbReference type="AlphaFoldDB" id="G9EMW7"/>
<dbReference type="GO" id="GO:0015679">
    <property type="term" value="P:plasma membrane copper ion transport"/>
    <property type="evidence" value="ECO:0007669"/>
    <property type="project" value="TreeGrafter"/>
</dbReference>
<comment type="similarity">
    <text evidence="1">Belongs to the membrane fusion protein (MFP) (TC 8.A.1) family.</text>
</comment>
<evidence type="ECO:0000313" key="8">
    <source>
        <dbReference type="EMBL" id="EHL31409.1"/>
    </source>
</evidence>
<dbReference type="InterPro" id="IPR058790">
    <property type="entry name" value="BSH_CusB"/>
</dbReference>
<dbReference type="HOGENOM" id="CLU_018816_13_1_6"/>
<keyword evidence="9" id="KW-1185">Reference proteome</keyword>
<feature type="domain" description="CusB-like three alpha-helical bundle" evidence="4">
    <location>
        <begin position="157"/>
        <end position="200"/>
    </location>
</feature>
<reference evidence="8 9" key="1">
    <citation type="journal article" date="2011" name="BMC Genomics">
        <title>Insight into cross-talk between intra-amoebal pathogens.</title>
        <authorList>
            <person name="Gimenez G."/>
            <person name="Bertelli C."/>
            <person name="Moliner C."/>
            <person name="Robert C."/>
            <person name="Raoult D."/>
            <person name="Fournier P.E."/>
            <person name="Greub G."/>
        </authorList>
    </citation>
    <scope>NUCLEOTIDE SEQUENCE [LARGE SCALE GENOMIC DNA]</scope>
    <source>
        <strain evidence="8 9">LLAP12</strain>
    </source>
</reference>
<dbReference type="InterPro" id="IPR006143">
    <property type="entry name" value="RND_pump_MFP"/>
</dbReference>
<dbReference type="Gene3D" id="2.40.420.20">
    <property type="match status" value="1"/>
</dbReference>
<evidence type="ECO:0000259" key="6">
    <source>
        <dbReference type="Pfam" id="PF25954"/>
    </source>
</evidence>
<dbReference type="InParanoid" id="G9EMW7"/>
<dbReference type="Gene3D" id="2.40.50.100">
    <property type="match status" value="1"/>
</dbReference>
<dbReference type="Pfam" id="PF25869">
    <property type="entry name" value="3HB_CusB"/>
    <property type="match status" value="1"/>
</dbReference>
<feature type="domain" description="CusB-like beta-barrel" evidence="6">
    <location>
        <begin position="240"/>
        <end position="316"/>
    </location>
</feature>
<accession>G9EMW7</accession>
<dbReference type="Pfam" id="PF25954">
    <property type="entry name" value="Beta-barrel_RND_2"/>
    <property type="match status" value="1"/>
</dbReference>
<dbReference type="EMBL" id="JH413815">
    <property type="protein sequence ID" value="EHL31409.1"/>
    <property type="molecule type" value="Genomic_DNA"/>
</dbReference>
<evidence type="ECO:0000259" key="3">
    <source>
        <dbReference type="Pfam" id="PF19335"/>
    </source>
</evidence>
<dbReference type="PANTHER" id="PTHR30097:SF15">
    <property type="entry name" value="CATION EFFLUX SYSTEM PROTEIN CUSB"/>
    <property type="match status" value="1"/>
</dbReference>
<dbReference type="RefSeq" id="WP_006870518.1">
    <property type="nucleotide sequence ID" value="NZ_JH413815.1"/>
</dbReference>
<evidence type="ECO:0000259" key="5">
    <source>
        <dbReference type="Pfam" id="PF25919"/>
    </source>
</evidence>
<dbReference type="InterPro" id="IPR045800">
    <property type="entry name" value="HMBD"/>
</dbReference>
<dbReference type="GO" id="GO:0060003">
    <property type="term" value="P:copper ion export"/>
    <property type="evidence" value="ECO:0007669"/>
    <property type="project" value="TreeGrafter"/>
</dbReference>
<dbReference type="Gene3D" id="2.40.50.320">
    <property type="entry name" value="Copper binding periplasmic protein CusF"/>
    <property type="match status" value="1"/>
</dbReference>
<evidence type="ECO:0000259" key="4">
    <source>
        <dbReference type="Pfam" id="PF25869"/>
    </source>
</evidence>
<dbReference type="GO" id="GO:0046914">
    <property type="term" value="F:transition metal ion binding"/>
    <property type="evidence" value="ECO:0007669"/>
    <property type="project" value="TreeGrafter"/>
</dbReference>
<dbReference type="STRING" id="658187.LDG_6587"/>
<feature type="domain" description="Multidrug resistance protein MdtA-like C-terminal permuted SH3" evidence="7">
    <location>
        <begin position="321"/>
        <end position="378"/>
    </location>
</feature>
<dbReference type="Pfam" id="PF25967">
    <property type="entry name" value="RND-MFP_C"/>
    <property type="match status" value="1"/>
</dbReference>
<dbReference type="Pfam" id="PF25919">
    <property type="entry name" value="BSH_CusB"/>
    <property type="match status" value="1"/>
</dbReference>
<evidence type="ECO:0000256" key="1">
    <source>
        <dbReference type="ARBA" id="ARBA00009477"/>
    </source>
</evidence>
<dbReference type="Pfam" id="PF11604">
    <property type="entry name" value="CusF_Ec"/>
    <property type="match status" value="1"/>
</dbReference>
<gene>
    <name evidence="8" type="ORF">LDG_6587</name>
</gene>
<dbReference type="InterPro" id="IPR021647">
    <property type="entry name" value="CusF_Ec"/>
</dbReference>
<feature type="domain" description="Heavy metal binding" evidence="3">
    <location>
        <begin position="42"/>
        <end position="68"/>
    </location>
</feature>
<evidence type="ECO:0000259" key="7">
    <source>
        <dbReference type="Pfam" id="PF25967"/>
    </source>
</evidence>
<dbReference type="InterPro" id="IPR042230">
    <property type="entry name" value="CusF_sf"/>
</dbReference>
<evidence type="ECO:0000256" key="2">
    <source>
        <dbReference type="ARBA" id="ARBA00022448"/>
    </source>
</evidence>
<dbReference type="PANTHER" id="PTHR30097">
    <property type="entry name" value="CATION EFFLUX SYSTEM PROTEIN CUSB"/>
    <property type="match status" value="1"/>
</dbReference>